<dbReference type="PROSITE" id="PS50810">
    <property type="entry name" value="FRATAXIN_2"/>
    <property type="match status" value="1"/>
</dbReference>
<keyword evidence="6" id="KW-1185">Reference proteome</keyword>
<comment type="similarity">
    <text evidence="1 4">Belongs to the frataxin family.</text>
</comment>
<accession>A0ABP8V4U9</accession>
<dbReference type="PROSITE" id="PS01344">
    <property type="entry name" value="FRATAXIN_1"/>
    <property type="match status" value="1"/>
</dbReference>
<gene>
    <name evidence="4 5" type="primary">cyaY</name>
    <name evidence="5" type="ORF">GCM10023116_33070</name>
</gene>
<dbReference type="Proteomes" id="UP001500604">
    <property type="component" value="Unassembled WGS sequence"/>
</dbReference>
<dbReference type="InterPro" id="IPR036524">
    <property type="entry name" value="Frataxin/CyaY_sf"/>
</dbReference>
<dbReference type="EMBL" id="BAABFL010000433">
    <property type="protein sequence ID" value="GAA4651024.1"/>
    <property type="molecule type" value="Genomic_DNA"/>
</dbReference>
<evidence type="ECO:0000256" key="1">
    <source>
        <dbReference type="ARBA" id="ARBA00008183"/>
    </source>
</evidence>
<name>A0ABP8V4U9_9GAMM</name>
<dbReference type="HAMAP" id="MF_00142">
    <property type="entry name" value="CyaY"/>
    <property type="match status" value="1"/>
</dbReference>
<keyword evidence="3 4" id="KW-0408">Iron</keyword>
<reference evidence="6" key="1">
    <citation type="journal article" date="2019" name="Int. J. Syst. Evol. Microbiol.">
        <title>The Global Catalogue of Microorganisms (GCM) 10K type strain sequencing project: providing services to taxonomists for standard genome sequencing and annotation.</title>
        <authorList>
            <consortium name="The Broad Institute Genomics Platform"/>
            <consortium name="The Broad Institute Genome Sequencing Center for Infectious Disease"/>
            <person name="Wu L."/>
            <person name="Ma J."/>
        </authorList>
    </citation>
    <scope>NUCLEOTIDE SEQUENCE [LARGE SCALE GENOMIC DNA]</scope>
    <source>
        <strain evidence="6">JCM 17805</strain>
    </source>
</reference>
<organism evidence="5 6">
    <name type="scientific">Kistimonas scapharcae</name>
    <dbReference type="NCBI Taxonomy" id="1036133"/>
    <lineage>
        <taxon>Bacteria</taxon>
        <taxon>Pseudomonadati</taxon>
        <taxon>Pseudomonadota</taxon>
        <taxon>Gammaproteobacteria</taxon>
        <taxon>Oceanospirillales</taxon>
        <taxon>Endozoicomonadaceae</taxon>
        <taxon>Kistimonas</taxon>
    </lineage>
</organism>
<evidence type="ECO:0000313" key="6">
    <source>
        <dbReference type="Proteomes" id="UP001500604"/>
    </source>
</evidence>
<comment type="caution">
    <text evidence="5">The sequence shown here is derived from an EMBL/GenBank/DDBJ whole genome shotgun (WGS) entry which is preliminary data.</text>
</comment>
<protein>
    <recommendedName>
        <fullName evidence="4">Iron-sulfur cluster assembly protein CyaY</fullName>
    </recommendedName>
</protein>
<dbReference type="NCBIfam" id="TIGR03421">
    <property type="entry name" value="FeS_CyaY"/>
    <property type="match status" value="1"/>
</dbReference>
<keyword evidence="2 4" id="KW-0479">Metal-binding</keyword>
<evidence type="ECO:0000313" key="5">
    <source>
        <dbReference type="EMBL" id="GAA4651024.1"/>
    </source>
</evidence>
<dbReference type="SMART" id="SM01219">
    <property type="entry name" value="Frataxin_Cyay"/>
    <property type="match status" value="1"/>
</dbReference>
<dbReference type="RefSeq" id="WP_345197319.1">
    <property type="nucleotide sequence ID" value="NZ_BAABFL010000433.1"/>
</dbReference>
<dbReference type="PANTHER" id="PTHR16821">
    <property type="entry name" value="FRATAXIN"/>
    <property type="match status" value="1"/>
</dbReference>
<comment type="function">
    <text evidence="4">Involved in iron-sulfur (Fe-S) cluster assembly. May act as a regulator of Fe-S biogenesis.</text>
</comment>
<dbReference type="PANTHER" id="PTHR16821:SF2">
    <property type="entry name" value="FRATAXIN, MITOCHONDRIAL"/>
    <property type="match status" value="1"/>
</dbReference>
<dbReference type="Gene3D" id="3.30.920.10">
    <property type="entry name" value="Frataxin/CyaY"/>
    <property type="match status" value="1"/>
</dbReference>
<evidence type="ECO:0000256" key="2">
    <source>
        <dbReference type="ARBA" id="ARBA00022723"/>
    </source>
</evidence>
<dbReference type="InterPro" id="IPR020895">
    <property type="entry name" value="Frataxin_CS"/>
</dbReference>
<dbReference type="SUPFAM" id="SSF55387">
    <property type="entry name" value="Frataxin/Nqo15-like"/>
    <property type="match status" value="1"/>
</dbReference>
<sequence>MMSENAFNHRLDDLMVAVEDAIEESGLDIDYETTAGILTLTFENNSKIILSRQGVMRQLWVAAKSGGFHFDFDDEKEEWICDSNGETLIQLLNRCASEQAEEAISLVF</sequence>
<dbReference type="Pfam" id="PF01491">
    <property type="entry name" value="Frataxin_Cyay"/>
    <property type="match status" value="1"/>
</dbReference>
<proteinExistence type="inferred from homology"/>
<dbReference type="InterPro" id="IPR047584">
    <property type="entry name" value="CyaY"/>
</dbReference>
<evidence type="ECO:0000256" key="3">
    <source>
        <dbReference type="ARBA" id="ARBA00023004"/>
    </source>
</evidence>
<evidence type="ECO:0000256" key="4">
    <source>
        <dbReference type="HAMAP-Rule" id="MF_00142"/>
    </source>
</evidence>
<dbReference type="InterPro" id="IPR002908">
    <property type="entry name" value="Frataxin/CyaY"/>
</dbReference>